<dbReference type="PANTHER" id="PTHR21666:SF263">
    <property type="entry name" value="MUREIN HYDROLASE ACTIVATOR NLPD"/>
    <property type="match status" value="1"/>
</dbReference>
<protein>
    <recommendedName>
        <fullName evidence="3">LysM domain-containing protein</fullName>
    </recommendedName>
</protein>
<evidence type="ECO:0000313" key="4">
    <source>
        <dbReference type="EMBL" id="OGI40978.1"/>
    </source>
</evidence>
<feature type="region of interest" description="Disordered" evidence="2">
    <location>
        <begin position="1"/>
        <end position="31"/>
    </location>
</feature>
<gene>
    <name evidence="4" type="ORF">A2V91_00535</name>
</gene>
<dbReference type="Pfam" id="PF01476">
    <property type="entry name" value="LysM"/>
    <property type="match status" value="1"/>
</dbReference>
<reference evidence="4 5" key="1">
    <citation type="journal article" date="2016" name="Nat. Commun.">
        <title>Thousands of microbial genomes shed light on interconnected biogeochemical processes in an aquifer system.</title>
        <authorList>
            <person name="Anantharaman K."/>
            <person name="Brown C.T."/>
            <person name="Hug L.A."/>
            <person name="Sharon I."/>
            <person name="Castelle C.J."/>
            <person name="Probst A.J."/>
            <person name="Thomas B.C."/>
            <person name="Singh A."/>
            <person name="Wilkins M.J."/>
            <person name="Karaoz U."/>
            <person name="Brodie E.L."/>
            <person name="Williams K.H."/>
            <person name="Hubbard S.S."/>
            <person name="Banfield J.F."/>
        </authorList>
    </citation>
    <scope>NUCLEOTIDE SEQUENCE [LARGE SCALE GENOMIC DNA]</scope>
</reference>
<dbReference type="Pfam" id="PF01551">
    <property type="entry name" value="Peptidase_M23"/>
    <property type="match status" value="1"/>
</dbReference>
<feature type="compositionally biased region" description="Low complexity" evidence="2">
    <location>
        <begin position="112"/>
        <end position="122"/>
    </location>
</feature>
<accession>A0A1F6T781</accession>
<dbReference type="GO" id="GO:0004222">
    <property type="term" value="F:metalloendopeptidase activity"/>
    <property type="evidence" value="ECO:0007669"/>
    <property type="project" value="TreeGrafter"/>
</dbReference>
<dbReference type="InterPro" id="IPR018392">
    <property type="entry name" value="LysM"/>
</dbReference>
<evidence type="ECO:0000256" key="2">
    <source>
        <dbReference type="SAM" id="MobiDB-lite"/>
    </source>
</evidence>
<evidence type="ECO:0000313" key="5">
    <source>
        <dbReference type="Proteomes" id="UP000179334"/>
    </source>
</evidence>
<feature type="compositionally biased region" description="Basic and acidic residues" evidence="2">
    <location>
        <begin position="98"/>
        <end position="109"/>
    </location>
</feature>
<dbReference type="SUPFAM" id="SSF51261">
    <property type="entry name" value="Duplicated hybrid motif"/>
    <property type="match status" value="1"/>
</dbReference>
<name>A0A1F6T781_9PROT</name>
<organism evidence="4 5">
    <name type="scientific">Candidatus Muproteobacteria bacterium RBG_16_64_10</name>
    <dbReference type="NCBI Taxonomy" id="1817757"/>
    <lineage>
        <taxon>Bacteria</taxon>
        <taxon>Pseudomonadati</taxon>
        <taxon>Pseudomonadota</taxon>
        <taxon>Candidatus Muproteobacteria</taxon>
    </lineage>
</organism>
<dbReference type="InterPro" id="IPR050570">
    <property type="entry name" value="Cell_wall_metabolism_enzyme"/>
</dbReference>
<dbReference type="Gene3D" id="3.10.350.10">
    <property type="entry name" value="LysM domain"/>
    <property type="match status" value="1"/>
</dbReference>
<dbReference type="PANTHER" id="PTHR21666">
    <property type="entry name" value="PEPTIDASE-RELATED"/>
    <property type="match status" value="1"/>
</dbReference>
<evidence type="ECO:0000259" key="3">
    <source>
        <dbReference type="PROSITE" id="PS51782"/>
    </source>
</evidence>
<dbReference type="GO" id="GO:0032153">
    <property type="term" value="C:cell division site"/>
    <property type="evidence" value="ECO:0007669"/>
    <property type="project" value="TreeGrafter"/>
</dbReference>
<dbReference type="InterPro" id="IPR016047">
    <property type="entry name" value="M23ase_b-sheet_dom"/>
</dbReference>
<feature type="region of interest" description="Disordered" evidence="2">
    <location>
        <begin position="73"/>
        <end position="127"/>
    </location>
</feature>
<dbReference type="Proteomes" id="UP000179334">
    <property type="component" value="Unassembled WGS sequence"/>
</dbReference>
<dbReference type="EMBL" id="MFSR01000009">
    <property type="protein sequence ID" value="OGI40978.1"/>
    <property type="molecule type" value="Genomic_DNA"/>
</dbReference>
<feature type="domain" description="LysM" evidence="3">
    <location>
        <begin position="27"/>
        <end position="71"/>
    </location>
</feature>
<comment type="caution">
    <text evidence="4">The sequence shown here is derived from an EMBL/GenBank/DDBJ whole genome shotgun (WGS) entry which is preliminary data.</text>
</comment>
<proteinExistence type="inferred from homology"/>
<sequence>MLVACGGGTPKAPVTEQPIASRQPEAPTREVRAGDTLYSIAWESGRDYRELAAWNNIAPPYVIRAGQKLRLYPPADKKRPVPRPEQKPRAASPAQEPVAREKPARKKSEASTPTPAKPAAAKFGSWSWPTDGALAERFTPSGPSKGIAIRGKKGQPVLAAAPGTVVYRGSGLRGYGELIIIKHDADFLSAYAHNDRILVKEGNAIRRGQKIAEMGNSGTDHVKLHFEIRYRGTPVDPLAYLPQK</sequence>
<dbReference type="InterPro" id="IPR011055">
    <property type="entry name" value="Dup_hybrid_motif"/>
</dbReference>
<dbReference type="SMART" id="SM00257">
    <property type="entry name" value="LysM"/>
    <property type="match status" value="1"/>
</dbReference>
<comment type="similarity">
    <text evidence="1">Belongs to the E.coli NlpD/Haemophilus LppB family.</text>
</comment>
<dbReference type="CDD" id="cd00118">
    <property type="entry name" value="LysM"/>
    <property type="match status" value="1"/>
</dbReference>
<dbReference type="GO" id="GO:0009279">
    <property type="term" value="C:cell outer membrane"/>
    <property type="evidence" value="ECO:0007669"/>
    <property type="project" value="TreeGrafter"/>
</dbReference>
<evidence type="ECO:0000256" key="1">
    <source>
        <dbReference type="ARBA" id="ARBA00038420"/>
    </source>
</evidence>
<dbReference type="PROSITE" id="PS51782">
    <property type="entry name" value="LYSM"/>
    <property type="match status" value="1"/>
</dbReference>
<dbReference type="CDD" id="cd12797">
    <property type="entry name" value="M23_peptidase"/>
    <property type="match status" value="1"/>
</dbReference>
<dbReference type="AlphaFoldDB" id="A0A1F6T781"/>
<feature type="compositionally biased region" description="Basic and acidic residues" evidence="2">
    <location>
        <begin position="75"/>
        <end position="88"/>
    </location>
</feature>
<dbReference type="Gene3D" id="2.70.70.10">
    <property type="entry name" value="Glucose Permease (Domain IIA)"/>
    <property type="match status" value="1"/>
</dbReference>
<dbReference type="InterPro" id="IPR036779">
    <property type="entry name" value="LysM_dom_sf"/>
</dbReference>